<keyword evidence="2 5" id="KW-0285">Flavoprotein</keyword>
<dbReference type="Gene3D" id="3.40.50.1950">
    <property type="entry name" value="Flavin prenyltransferase-like"/>
    <property type="match status" value="1"/>
</dbReference>
<feature type="binding site" evidence="5">
    <location>
        <begin position="9"/>
        <end position="11"/>
    </location>
    <ligand>
        <name>FMN</name>
        <dbReference type="ChEBI" id="CHEBI:58210"/>
    </ligand>
</feature>
<dbReference type="AlphaFoldDB" id="A0A0R2XBE8"/>
<gene>
    <name evidence="5" type="primary">ubiX</name>
    <name evidence="7" type="ORF">ABS32_00690</name>
</gene>
<evidence type="ECO:0000313" key="7">
    <source>
        <dbReference type="EMBL" id="KRP33280.1"/>
    </source>
</evidence>
<feature type="binding site" evidence="5">
    <location>
        <begin position="87"/>
        <end position="90"/>
    </location>
    <ligand>
        <name>FMN</name>
        <dbReference type="ChEBI" id="CHEBI:58210"/>
    </ligand>
</feature>
<feature type="binding site" evidence="5">
    <location>
        <position position="122"/>
    </location>
    <ligand>
        <name>FMN</name>
        <dbReference type="ChEBI" id="CHEBI:58210"/>
    </ligand>
</feature>
<feature type="binding site" evidence="5">
    <location>
        <position position="37"/>
    </location>
    <ligand>
        <name>FMN</name>
        <dbReference type="ChEBI" id="CHEBI:58210"/>
    </ligand>
</feature>
<keyword evidence="4 5" id="KW-0808">Transferase</keyword>
<evidence type="ECO:0000256" key="5">
    <source>
        <dbReference type="HAMAP-Rule" id="MF_01984"/>
    </source>
</evidence>
<keyword evidence="1 5" id="KW-0637">Prenyltransferase</keyword>
<dbReference type="NCBIfam" id="TIGR00421">
    <property type="entry name" value="ubiX_pad"/>
    <property type="match status" value="1"/>
</dbReference>
<dbReference type="InterPro" id="IPR004507">
    <property type="entry name" value="UbiX-like"/>
</dbReference>
<proteinExistence type="inferred from homology"/>
<feature type="binding site" evidence="5">
    <location>
        <position position="168"/>
    </location>
    <ligand>
        <name>dimethylallyl phosphate</name>
        <dbReference type="ChEBI" id="CHEBI:88052"/>
    </ligand>
</feature>
<evidence type="ECO:0000259" key="6">
    <source>
        <dbReference type="Pfam" id="PF02441"/>
    </source>
</evidence>
<comment type="similarity">
    <text evidence="5">Belongs to the UbiX/PAD1 family.</text>
</comment>
<evidence type="ECO:0000256" key="3">
    <source>
        <dbReference type="ARBA" id="ARBA00022643"/>
    </source>
</evidence>
<evidence type="ECO:0000313" key="8">
    <source>
        <dbReference type="Proteomes" id="UP000051557"/>
    </source>
</evidence>
<evidence type="ECO:0000256" key="1">
    <source>
        <dbReference type="ARBA" id="ARBA00022602"/>
    </source>
</evidence>
<feature type="domain" description="Flavoprotein" evidence="6">
    <location>
        <begin position="1"/>
        <end position="173"/>
    </location>
</feature>
<organism evidence="7 8">
    <name type="scientific">Verrucomicrobia subdivision 6 bacterium BACL9 MAG-120820-bin42</name>
    <dbReference type="NCBI Taxonomy" id="1655634"/>
    <lineage>
        <taxon>Bacteria</taxon>
        <taxon>Pseudomonadati</taxon>
        <taxon>Verrucomicrobiota</taxon>
        <taxon>Verrucomicrobiia</taxon>
        <taxon>Verrucomicrobiales</taxon>
        <taxon>Verrucomicrobia subdivision 6</taxon>
    </lineage>
</organism>
<dbReference type="EC" id="2.5.1.129" evidence="5"/>
<sequence length="191" mass="20614">MKLVVAVTGASGSIYAQRLLDEIAKSRKVKECHVVLSEHAAEVAATELGAKGLQIPKGMKVHGDKTMQVPFASGSARFEAMAIIPCSMGTLGRIAHGYSNGTIARTADVFLKEKRKLILVPRETPWNLLQARNVVSLMEAGAVMLPAIPSFYGRPQTVQEVADTVVARVLDHLGLPNDLVKRWKSGASEKE</sequence>
<reference evidence="7 8" key="1">
    <citation type="submission" date="2015-10" db="EMBL/GenBank/DDBJ databases">
        <title>Metagenome-Assembled Genomes uncover a global brackish microbiome.</title>
        <authorList>
            <person name="Hugerth L.W."/>
            <person name="Larsson J."/>
            <person name="Alneberg J."/>
            <person name="Lindh M.V."/>
            <person name="Legrand C."/>
            <person name="Pinhassi J."/>
            <person name="Andersson A.F."/>
        </authorList>
    </citation>
    <scope>NUCLEOTIDE SEQUENCE [LARGE SCALE GENOMIC DNA]</scope>
    <source>
        <strain evidence="7">BACL9 MAG-120820-bin42</strain>
    </source>
</reference>
<keyword evidence="7" id="KW-0456">Lyase</keyword>
<name>A0A0R2XBE8_9BACT</name>
<comment type="function">
    <text evidence="5">Flavin prenyltransferase that catalyzes the synthesis of the prenylated FMN cofactor (prenyl-FMN) for 4-hydroxy-3-polyprenylbenzoic acid decarboxylase UbiD. The prenyltransferase is metal-independent and links a dimethylallyl moiety from dimethylallyl monophosphate (DMAP) to the flavin N5 and C6 atoms of FMN.</text>
</comment>
<feature type="binding site" evidence="5">
    <location>
        <position position="152"/>
    </location>
    <ligand>
        <name>dimethylallyl phosphate</name>
        <dbReference type="ChEBI" id="CHEBI:88052"/>
    </ligand>
</feature>
<comment type="catalytic activity">
    <reaction evidence="5">
        <text>dimethylallyl phosphate + FMNH2 = prenylated FMNH2 + phosphate</text>
        <dbReference type="Rhea" id="RHEA:37743"/>
        <dbReference type="ChEBI" id="CHEBI:43474"/>
        <dbReference type="ChEBI" id="CHEBI:57618"/>
        <dbReference type="ChEBI" id="CHEBI:87467"/>
        <dbReference type="ChEBI" id="CHEBI:88052"/>
        <dbReference type="EC" id="2.5.1.129"/>
    </reaction>
</comment>
<dbReference type="InterPro" id="IPR036551">
    <property type="entry name" value="Flavin_trans-like"/>
</dbReference>
<dbReference type="GO" id="GO:0016829">
    <property type="term" value="F:lyase activity"/>
    <property type="evidence" value="ECO:0007669"/>
    <property type="project" value="UniProtKB-KW"/>
</dbReference>
<comment type="caution">
    <text evidence="7">The sequence shown here is derived from an EMBL/GenBank/DDBJ whole genome shotgun (WGS) entry which is preliminary data.</text>
</comment>
<dbReference type="EMBL" id="LIDM01000011">
    <property type="protein sequence ID" value="KRP33280.1"/>
    <property type="molecule type" value="Genomic_DNA"/>
</dbReference>
<dbReference type="Pfam" id="PF02441">
    <property type="entry name" value="Flavoprotein"/>
    <property type="match status" value="1"/>
</dbReference>
<comment type="caution">
    <text evidence="5">Lacks conserved residue(s) required for the propagation of feature annotation.</text>
</comment>
<dbReference type="HAMAP" id="MF_01984">
    <property type="entry name" value="ubiX_pad"/>
    <property type="match status" value="1"/>
</dbReference>
<keyword evidence="3 5" id="KW-0288">FMN</keyword>
<protein>
    <recommendedName>
        <fullName evidence="5">Flavin prenyltransferase UbiX</fullName>
        <ecNumber evidence="5">2.5.1.129</ecNumber>
    </recommendedName>
</protein>
<dbReference type="InterPro" id="IPR003382">
    <property type="entry name" value="Flavoprotein"/>
</dbReference>
<accession>A0A0R2XBE8</accession>
<dbReference type="Proteomes" id="UP000051557">
    <property type="component" value="Unassembled WGS sequence"/>
</dbReference>
<dbReference type="GO" id="GO:0106141">
    <property type="term" value="F:flavin prenyltransferase activity"/>
    <property type="evidence" value="ECO:0007669"/>
    <property type="project" value="UniProtKB-EC"/>
</dbReference>
<evidence type="ECO:0000256" key="4">
    <source>
        <dbReference type="ARBA" id="ARBA00022679"/>
    </source>
</evidence>
<evidence type="ECO:0000256" key="2">
    <source>
        <dbReference type="ARBA" id="ARBA00022630"/>
    </source>
</evidence>
<dbReference type="SUPFAM" id="SSF52507">
    <property type="entry name" value="Homo-oligomeric flavin-containing Cys decarboxylases, HFCD"/>
    <property type="match status" value="1"/>
</dbReference>
<dbReference type="NCBIfam" id="NF004685">
    <property type="entry name" value="PRK06029.1"/>
    <property type="match status" value="1"/>
</dbReference>